<dbReference type="InterPro" id="IPR030616">
    <property type="entry name" value="Aur-like"/>
</dbReference>
<dbReference type="EMBL" id="LLXL01001569">
    <property type="protein sequence ID" value="PKK63807.1"/>
    <property type="molecule type" value="Genomic_DNA"/>
</dbReference>
<dbReference type="InterPro" id="IPR011009">
    <property type="entry name" value="Kinase-like_dom_sf"/>
</dbReference>
<evidence type="ECO:0000256" key="3">
    <source>
        <dbReference type="ARBA" id="ARBA00022741"/>
    </source>
</evidence>
<sequence>KFIFILFYKNKRRTWNCLTKQWTLSSKEKVIHRDMKPNNILLSSDDKIKISDFGWTIHTPDAS</sequence>
<dbReference type="PROSITE" id="PS00108">
    <property type="entry name" value="PROTEIN_KINASE_ST"/>
    <property type="match status" value="1"/>
</dbReference>
<dbReference type="Pfam" id="PF00069">
    <property type="entry name" value="Pkinase"/>
    <property type="match status" value="1"/>
</dbReference>
<dbReference type="InterPro" id="IPR000719">
    <property type="entry name" value="Prot_kinase_dom"/>
</dbReference>
<evidence type="ECO:0000256" key="8">
    <source>
        <dbReference type="PIRSR" id="PIRSR630616-3"/>
    </source>
</evidence>
<dbReference type="InterPro" id="IPR008271">
    <property type="entry name" value="Ser/Thr_kinase_AS"/>
</dbReference>
<dbReference type="GO" id="GO:0005524">
    <property type="term" value="F:ATP binding"/>
    <property type="evidence" value="ECO:0007669"/>
    <property type="project" value="UniProtKB-KW"/>
</dbReference>
<reference evidence="10 11" key="1">
    <citation type="submission" date="2016-04" db="EMBL/GenBank/DDBJ databases">
        <title>Genome analyses suggest a sexual origin of heterokaryosis in a supposedly ancient asexual fungus.</title>
        <authorList>
            <person name="Ropars J."/>
            <person name="Sedzielewska K."/>
            <person name="Noel J."/>
            <person name="Charron P."/>
            <person name="Farinelli L."/>
            <person name="Marton T."/>
            <person name="Kruger M."/>
            <person name="Pelin A."/>
            <person name="Brachmann A."/>
            <person name="Corradi N."/>
        </authorList>
    </citation>
    <scope>NUCLEOTIDE SEQUENCE [LARGE SCALE GENOMIC DNA]</scope>
    <source>
        <strain evidence="10 11">C2</strain>
    </source>
</reference>
<dbReference type="Proteomes" id="UP000233469">
    <property type="component" value="Unassembled WGS sequence"/>
</dbReference>
<dbReference type="PROSITE" id="PS50011">
    <property type="entry name" value="PROTEIN_KINASE_DOM"/>
    <property type="match status" value="1"/>
</dbReference>
<reference evidence="10 11" key="2">
    <citation type="submission" date="2017-10" db="EMBL/GenBank/DDBJ databases">
        <title>Extensive intraspecific genome diversity in a model arbuscular mycorrhizal fungus.</title>
        <authorList>
            <person name="Chen E.C.H."/>
            <person name="Morin E."/>
            <person name="Baudet D."/>
            <person name="Noel J."/>
            <person name="Ndikumana S."/>
            <person name="Charron P."/>
            <person name="St-Onge C."/>
            <person name="Giorgi J."/>
            <person name="Grigoriev I.V."/>
            <person name="Roux C."/>
            <person name="Martin F.M."/>
            <person name="Corradi N."/>
        </authorList>
    </citation>
    <scope>NUCLEOTIDE SEQUENCE [LARGE SCALE GENOMIC DNA]</scope>
    <source>
        <strain evidence="10 11">C2</strain>
    </source>
</reference>
<evidence type="ECO:0000256" key="5">
    <source>
        <dbReference type="ARBA" id="ARBA00022840"/>
    </source>
</evidence>
<feature type="domain" description="Protein kinase" evidence="9">
    <location>
        <begin position="1"/>
        <end position="63"/>
    </location>
</feature>
<evidence type="ECO:0000256" key="2">
    <source>
        <dbReference type="ARBA" id="ARBA00022679"/>
    </source>
</evidence>
<evidence type="ECO:0000256" key="1">
    <source>
        <dbReference type="ARBA" id="ARBA00022527"/>
    </source>
</evidence>
<gene>
    <name evidence="10" type="ORF">RhiirC2_126460</name>
</gene>
<organism evidence="10 11">
    <name type="scientific">Rhizophagus irregularis</name>
    <dbReference type="NCBI Taxonomy" id="588596"/>
    <lineage>
        <taxon>Eukaryota</taxon>
        <taxon>Fungi</taxon>
        <taxon>Fungi incertae sedis</taxon>
        <taxon>Mucoromycota</taxon>
        <taxon>Glomeromycotina</taxon>
        <taxon>Glomeromycetes</taxon>
        <taxon>Glomerales</taxon>
        <taxon>Glomeraceae</taxon>
        <taxon>Rhizophagus</taxon>
    </lineage>
</organism>
<evidence type="ECO:0000313" key="11">
    <source>
        <dbReference type="Proteomes" id="UP000233469"/>
    </source>
</evidence>
<feature type="cross-link" description="Glycyl lysine isopeptide (Lys-Gly) (interchain with G-Cter in SUMO2)" evidence="8">
    <location>
        <position position="36"/>
    </location>
</feature>
<keyword evidence="3 7" id="KW-0547">Nucleotide-binding</keyword>
<evidence type="ECO:0000256" key="4">
    <source>
        <dbReference type="ARBA" id="ARBA00022777"/>
    </source>
</evidence>
<dbReference type="SUPFAM" id="SSF56112">
    <property type="entry name" value="Protein kinase-like (PK-like)"/>
    <property type="match status" value="1"/>
</dbReference>
<dbReference type="PANTHER" id="PTHR24350">
    <property type="entry name" value="SERINE/THREONINE-PROTEIN KINASE IAL-RELATED"/>
    <property type="match status" value="1"/>
</dbReference>
<dbReference type="GO" id="GO:0004674">
    <property type="term" value="F:protein serine/threonine kinase activity"/>
    <property type="evidence" value="ECO:0007669"/>
    <property type="project" value="UniProtKB-KW"/>
</dbReference>
<feature type="binding site" evidence="7">
    <location>
        <position position="52"/>
    </location>
    <ligand>
        <name>ATP</name>
        <dbReference type="ChEBI" id="CHEBI:30616"/>
    </ligand>
</feature>
<keyword evidence="2" id="KW-0808">Transferase</keyword>
<evidence type="ECO:0000313" key="10">
    <source>
        <dbReference type="EMBL" id="PKK63807.1"/>
    </source>
</evidence>
<evidence type="ECO:0000256" key="7">
    <source>
        <dbReference type="PIRSR" id="PIRSR630616-2"/>
    </source>
</evidence>
<keyword evidence="4" id="KW-0418">Kinase</keyword>
<keyword evidence="1" id="KW-0723">Serine/threonine-protein kinase</keyword>
<name>A0A2N1MQ87_9GLOM</name>
<dbReference type="AlphaFoldDB" id="A0A2N1MQ87"/>
<keyword evidence="5 7" id="KW-0067">ATP-binding</keyword>
<evidence type="ECO:0000259" key="9">
    <source>
        <dbReference type="PROSITE" id="PS50011"/>
    </source>
</evidence>
<feature type="non-terminal residue" evidence="10">
    <location>
        <position position="1"/>
    </location>
</feature>
<feature type="active site" description="Proton acceptor" evidence="6">
    <location>
        <position position="34"/>
    </location>
</feature>
<comment type="caution">
    <text evidence="10">The sequence shown here is derived from an EMBL/GenBank/DDBJ whole genome shotgun (WGS) entry which is preliminary data.</text>
</comment>
<evidence type="ECO:0000256" key="6">
    <source>
        <dbReference type="PIRSR" id="PIRSR630616-1"/>
    </source>
</evidence>
<protein>
    <recommendedName>
        <fullName evidence="9">Protein kinase domain-containing protein</fullName>
    </recommendedName>
</protein>
<dbReference type="Gene3D" id="1.10.510.10">
    <property type="entry name" value="Transferase(Phosphotransferase) domain 1"/>
    <property type="match status" value="1"/>
</dbReference>
<proteinExistence type="predicted"/>
<accession>A0A2N1MQ87</accession>